<sequence>MDGLATSSYKLPTGLRHAQSMDNVSWVSNSRKTHWPPVDEHCQLHGARSKCTCASFVTEDGNGVGNAGMGSSESFNQSADFGQQNNEKNDDFVSASVKPFNNNPTLPDTQRDIVGNNLRFNPSLNNSSWVDHENDQLAALLLYRDALKKNLTTPTKAGSSFPRMRHGRIGSQWRHIKQTNTYSGSNLMFIDGTVRVDDSIKFPIPRFGYPPMKQPQQQFSASHNDLSFASSNPTTKSLDTLTWSRNDGLNRNQYLARYSNRLQQAGKDKFAYWPSDSTNKKSACQTNNTRTYQIWFRLSHTVRKLSTKLLQMNLQKMSSTIVRVCTFNLRRDGMDRGTPNDWGKRRPIMKKCLENMQPTIIGTQEGIFPQLNNILDDLNESSERWSWIGNEADELHSINAIFYRRDLLSLISTETFWFSDHPIKPGPAWGAKYSCACTWAHLEYITTRQPFTIFNVHLDYPSQNARHRSIAVLLSKINENFHVNQVIVTGDFNNWPEEVEGTTPVQELIRLGQHASEIQQMKQADFIDTYQHGEKSTFNGYRSAGYGPKIDFVWITSNSVYHVAGETKIDDYHDQNGFFPSDHFPVYADLAVN</sequence>
<name>A0A819UJC1_9BILA</name>
<feature type="compositionally biased region" description="Polar residues" evidence="1">
    <location>
        <begin position="69"/>
        <end position="86"/>
    </location>
</feature>
<evidence type="ECO:0000313" key="3">
    <source>
        <dbReference type="EMBL" id="CAF4097980.1"/>
    </source>
</evidence>
<dbReference type="PANTHER" id="PTHR12121:SF36">
    <property type="entry name" value="ENDONUCLEASE_EXONUCLEASE_PHOSPHATASE DOMAIN-CONTAINING PROTEIN"/>
    <property type="match status" value="1"/>
</dbReference>
<dbReference type="InterPro" id="IPR050410">
    <property type="entry name" value="CCR4/nocturin_mRNA_transcr"/>
</dbReference>
<dbReference type="AlphaFoldDB" id="A0A819UJC1"/>
<dbReference type="Proteomes" id="UP000663851">
    <property type="component" value="Unassembled WGS sequence"/>
</dbReference>
<feature type="domain" description="Endonuclease/exonuclease/phosphatase" evidence="2">
    <location>
        <begin position="325"/>
        <end position="583"/>
    </location>
</feature>
<protein>
    <recommendedName>
        <fullName evidence="2">Endonuclease/exonuclease/phosphatase domain-containing protein</fullName>
    </recommendedName>
</protein>
<dbReference type="InterPro" id="IPR005135">
    <property type="entry name" value="Endo/exonuclease/phosphatase"/>
</dbReference>
<dbReference type="Gene3D" id="3.60.10.10">
    <property type="entry name" value="Endonuclease/exonuclease/phosphatase"/>
    <property type="match status" value="1"/>
</dbReference>
<dbReference type="InterPro" id="IPR036691">
    <property type="entry name" value="Endo/exonu/phosph_ase_sf"/>
</dbReference>
<evidence type="ECO:0000256" key="1">
    <source>
        <dbReference type="SAM" id="MobiDB-lite"/>
    </source>
</evidence>
<dbReference type="CDD" id="cd09083">
    <property type="entry name" value="EEP-1"/>
    <property type="match status" value="1"/>
</dbReference>
<gene>
    <name evidence="3" type="ORF">HFQ381_LOCUS745</name>
</gene>
<feature type="region of interest" description="Disordered" evidence="1">
    <location>
        <begin position="68"/>
        <end position="89"/>
    </location>
</feature>
<dbReference type="SUPFAM" id="SSF56219">
    <property type="entry name" value="DNase I-like"/>
    <property type="match status" value="1"/>
</dbReference>
<dbReference type="GO" id="GO:0000175">
    <property type="term" value="F:3'-5'-RNA exonuclease activity"/>
    <property type="evidence" value="ECO:0007669"/>
    <property type="project" value="TreeGrafter"/>
</dbReference>
<evidence type="ECO:0000313" key="4">
    <source>
        <dbReference type="Proteomes" id="UP000663851"/>
    </source>
</evidence>
<reference evidence="3" key="1">
    <citation type="submission" date="2021-02" db="EMBL/GenBank/DDBJ databases">
        <authorList>
            <person name="Nowell W R."/>
        </authorList>
    </citation>
    <scope>NUCLEOTIDE SEQUENCE</scope>
</reference>
<evidence type="ECO:0000259" key="2">
    <source>
        <dbReference type="Pfam" id="PF03372"/>
    </source>
</evidence>
<dbReference type="PANTHER" id="PTHR12121">
    <property type="entry name" value="CARBON CATABOLITE REPRESSOR PROTEIN 4"/>
    <property type="match status" value="1"/>
</dbReference>
<accession>A0A819UJC1</accession>
<comment type="caution">
    <text evidence="3">The sequence shown here is derived from an EMBL/GenBank/DDBJ whole genome shotgun (WGS) entry which is preliminary data.</text>
</comment>
<organism evidence="3 4">
    <name type="scientific">Rotaria socialis</name>
    <dbReference type="NCBI Taxonomy" id="392032"/>
    <lineage>
        <taxon>Eukaryota</taxon>
        <taxon>Metazoa</taxon>
        <taxon>Spiralia</taxon>
        <taxon>Gnathifera</taxon>
        <taxon>Rotifera</taxon>
        <taxon>Eurotatoria</taxon>
        <taxon>Bdelloidea</taxon>
        <taxon>Philodinida</taxon>
        <taxon>Philodinidae</taxon>
        <taxon>Rotaria</taxon>
    </lineage>
</organism>
<dbReference type="Pfam" id="PF03372">
    <property type="entry name" value="Exo_endo_phos"/>
    <property type="match status" value="1"/>
</dbReference>
<proteinExistence type="predicted"/>
<dbReference type="EMBL" id="CAJOBO010000017">
    <property type="protein sequence ID" value="CAF4097980.1"/>
    <property type="molecule type" value="Genomic_DNA"/>
</dbReference>